<keyword evidence="4" id="KW-1185">Reference proteome</keyword>
<dbReference type="OrthoDB" id="8547711at2"/>
<accession>A0A1H8S7C9</accession>
<protein>
    <recommendedName>
        <fullName evidence="5">DUF4156 domain-containing protein</fullName>
    </recommendedName>
</protein>
<keyword evidence="2" id="KW-0732">Signal</keyword>
<dbReference type="Pfam" id="PF13698">
    <property type="entry name" value="DUF4156"/>
    <property type="match status" value="1"/>
</dbReference>
<dbReference type="PROSITE" id="PS51257">
    <property type="entry name" value="PROKAR_LIPOPROTEIN"/>
    <property type="match status" value="1"/>
</dbReference>
<dbReference type="RefSeq" id="WP_090320251.1">
    <property type="nucleotide sequence ID" value="NZ_FNOE01000018.1"/>
</dbReference>
<gene>
    <name evidence="3" type="ORF">SAMN05216333_11714</name>
</gene>
<evidence type="ECO:0000313" key="4">
    <source>
        <dbReference type="Proteomes" id="UP000198814"/>
    </source>
</evidence>
<dbReference type="Proteomes" id="UP000198814">
    <property type="component" value="Unassembled WGS sequence"/>
</dbReference>
<dbReference type="InterPro" id="IPR025294">
    <property type="entry name" value="DUF4156"/>
</dbReference>
<evidence type="ECO:0000313" key="3">
    <source>
        <dbReference type="EMBL" id="SEO74208.1"/>
    </source>
</evidence>
<feature type="signal peptide" evidence="2">
    <location>
        <begin position="1"/>
        <end position="28"/>
    </location>
</feature>
<feature type="region of interest" description="Disordered" evidence="1">
    <location>
        <begin position="50"/>
        <end position="76"/>
    </location>
</feature>
<name>A0A1H8S7C9_9PROT</name>
<dbReference type="STRING" id="42354.SAMN05216333_11714"/>
<evidence type="ECO:0000256" key="2">
    <source>
        <dbReference type="SAM" id="SignalP"/>
    </source>
</evidence>
<evidence type="ECO:0008006" key="5">
    <source>
        <dbReference type="Google" id="ProtNLM"/>
    </source>
</evidence>
<proteinExistence type="predicted"/>
<dbReference type="EMBL" id="FODO01000017">
    <property type="protein sequence ID" value="SEO74208.1"/>
    <property type="molecule type" value="Genomic_DNA"/>
</dbReference>
<dbReference type="AlphaFoldDB" id="A0A1H8S7C9"/>
<feature type="chain" id="PRO_5011565489" description="DUF4156 domain-containing protein" evidence="2">
    <location>
        <begin position="29"/>
        <end position="130"/>
    </location>
</feature>
<evidence type="ECO:0000256" key="1">
    <source>
        <dbReference type="SAM" id="MobiDB-lite"/>
    </source>
</evidence>
<sequence>MSVCKELNPLTQAAVFVSIILGCTGASAQTGEAPPQPEKTKTVTMVVGEQGPDGCELLGKVKGSSKENESGEDNTPYVDRLIKARNNLRSEAQQLGGDTVHIIYSNNSGRYEIPGGDKEIIFVGNVYRCE</sequence>
<reference evidence="4" key="1">
    <citation type="submission" date="2016-10" db="EMBL/GenBank/DDBJ databases">
        <authorList>
            <person name="Varghese N."/>
            <person name="Submissions S."/>
        </authorList>
    </citation>
    <scope>NUCLEOTIDE SEQUENCE [LARGE SCALE GENOMIC DNA]</scope>
    <source>
        <strain evidence="4">Nm76</strain>
    </source>
</reference>
<organism evidence="3 4">
    <name type="scientific">Nitrosomonas oligotropha</name>
    <dbReference type="NCBI Taxonomy" id="42354"/>
    <lineage>
        <taxon>Bacteria</taxon>
        <taxon>Pseudomonadati</taxon>
        <taxon>Pseudomonadota</taxon>
        <taxon>Betaproteobacteria</taxon>
        <taxon>Nitrosomonadales</taxon>
        <taxon>Nitrosomonadaceae</taxon>
        <taxon>Nitrosomonas</taxon>
    </lineage>
</organism>